<dbReference type="Gene3D" id="3.60.20.10">
    <property type="entry name" value="Glutamine Phosphoribosylpyrophosphate, subunit 1, domain 1"/>
    <property type="match status" value="1"/>
</dbReference>
<dbReference type="PANTHER" id="PTHR11938">
    <property type="entry name" value="FAD NADPH DEHYDROGENASE/OXIDOREDUCTASE"/>
    <property type="match status" value="1"/>
</dbReference>
<dbReference type="GO" id="GO:0016041">
    <property type="term" value="F:glutamate synthase (ferredoxin) activity"/>
    <property type="evidence" value="ECO:0007669"/>
    <property type="project" value="UniProtKB-EC"/>
</dbReference>
<name>A0A380H8K1_9STAP</name>
<evidence type="ECO:0000256" key="6">
    <source>
        <dbReference type="ARBA" id="ARBA00022643"/>
    </source>
</evidence>
<evidence type="ECO:0000256" key="1">
    <source>
        <dbReference type="ARBA" id="ARBA00001917"/>
    </source>
</evidence>
<keyword evidence="17" id="KW-1185">Reference proteome</keyword>
<dbReference type="Pfam" id="PF00310">
    <property type="entry name" value="GATase_2"/>
    <property type="match status" value="1"/>
</dbReference>
<evidence type="ECO:0000256" key="9">
    <source>
        <dbReference type="ARBA" id="ARBA00023002"/>
    </source>
</evidence>
<evidence type="ECO:0000256" key="10">
    <source>
        <dbReference type="ARBA" id="ARBA00023004"/>
    </source>
</evidence>
<keyword evidence="8" id="KW-0315">Glutamine amidotransferase</keyword>
<evidence type="ECO:0000259" key="15">
    <source>
        <dbReference type="Pfam" id="PF00310"/>
    </source>
</evidence>
<dbReference type="AlphaFoldDB" id="A0A380H8K1"/>
<dbReference type="Proteomes" id="UP000255425">
    <property type="component" value="Unassembled WGS sequence"/>
</dbReference>
<dbReference type="GO" id="GO:0046872">
    <property type="term" value="F:metal ion binding"/>
    <property type="evidence" value="ECO:0007669"/>
    <property type="project" value="UniProtKB-KW"/>
</dbReference>
<keyword evidence="11" id="KW-0411">Iron-sulfur</keyword>
<organism evidence="16 17">
    <name type="scientific">Staphylococcus saccharolyticus</name>
    <dbReference type="NCBI Taxonomy" id="33028"/>
    <lineage>
        <taxon>Bacteria</taxon>
        <taxon>Bacillati</taxon>
        <taxon>Bacillota</taxon>
        <taxon>Bacilli</taxon>
        <taxon>Bacillales</taxon>
        <taxon>Staphylococcaceae</taxon>
        <taxon>Staphylococcus</taxon>
    </lineage>
</organism>
<evidence type="ECO:0000256" key="12">
    <source>
        <dbReference type="ARBA" id="ARBA00023164"/>
    </source>
</evidence>
<accession>A0A380H8K1</accession>
<dbReference type="InterPro" id="IPR050711">
    <property type="entry name" value="ET-N_metabolism_enzyme"/>
</dbReference>
<evidence type="ECO:0000313" key="17">
    <source>
        <dbReference type="Proteomes" id="UP000255425"/>
    </source>
</evidence>
<gene>
    <name evidence="16" type="primary">gltB_7</name>
    <name evidence="16" type="ORF">NCTC11807_02589</name>
</gene>
<dbReference type="EC" id="1.4.7.1" evidence="16"/>
<keyword evidence="4" id="KW-0028">Amino-acid biosynthesis</keyword>
<evidence type="ECO:0000256" key="8">
    <source>
        <dbReference type="ARBA" id="ARBA00022962"/>
    </source>
</evidence>
<keyword evidence="9 16" id="KW-0560">Oxidoreductase</keyword>
<dbReference type="GO" id="GO:0006537">
    <property type="term" value="P:glutamate biosynthetic process"/>
    <property type="evidence" value="ECO:0007669"/>
    <property type="project" value="UniProtKB-KW"/>
</dbReference>
<dbReference type="InterPro" id="IPR017932">
    <property type="entry name" value="GATase_2_dom"/>
</dbReference>
<dbReference type="PANTHER" id="PTHR11938:SF133">
    <property type="entry name" value="GLUTAMATE SYNTHASE (NADH)"/>
    <property type="match status" value="1"/>
</dbReference>
<comment type="similarity">
    <text evidence="3">Belongs to the glutamate synthase family.</text>
</comment>
<evidence type="ECO:0000256" key="7">
    <source>
        <dbReference type="ARBA" id="ARBA00022723"/>
    </source>
</evidence>
<dbReference type="InterPro" id="IPR029055">
    <property type="entry name" value="Ntn_hydrolases_N"/>
</dbReference>
<keyword evidence="5" id="KW-0285">Flavoprotein</keyword>
<evidence type="ECO:0000313" key="16">
    <source>
        <dbReference type="EMBL" id="SUM74370.1"/>
    </source>
</evidence>
<proteinExistence type="inferred from homology"/>
<keyword evidence="10" id="KW-0408">Iron</keyword>
<evidence type="ECO:0000256" key="14">
    <source>
        <dbReference type="ARBA" id="ARBA00029440"/>
    </source>
</evidence>
<evidence type="ECO:0000256" key="11">
    <source>
        <dbReference type="ARBA" id="ARBA00023014"/>
    </source>
</evidence>
<keyword evidence="12" id="KW-0314">Glutamate biosynthesis</keyword>
<evidence type="ECO:0000256" key="5">
    <source>
        <dbReference type="ARBA" id="ARBA00022630"/>
    </source>
</evidence>
<keyword evidence="7" id="KW-0479">Metal-binding</keyword>
<sequence>MLRRLDHRGGVGADGITGDGAGIMTEIPFKFFDQLSDIQVPGEGHYAVGLFFLMNK</sequence>
<reference evidence="16 17" key="1">
    <citation type="submission" date="2018-06" db="EMBL/GenBank/DDBJ databases">
        <authorList>
            <consortium name="Pathogen Informatics"/>
            <person name="Doyle S."/>
        </authorList>
    </citation>
    <scope>NUCLEOTIDE SEQUENCE [LARGE SCALE GENOMIC DNA]</scope>
    <source>
        <strain evidence="16 17">NCTC11807</strain>
    </source>
</reference>
<comment type="pathway">
    <text evidence="14">Amino-acid biosynthesis.</text>
</comment>
<comment type="cofactor">
    <cofactor evidence="1">
        <name>FMN</name>
        <dbReference type="ChEBI" id="CHEBI:58210"/>
    </cofactor>
</comment>
<keyword evidence="13" id="KW-0003">3Fe-4S</keyword>
<dbReference type="GO" id="GO:0051538">
    <property type="term" value="F:3 iron, 4 sulfur cluster binding"/>
    <property type="evidence" value="ECO:0007669"/>
    <property type="project" value="UniProtKB-KW"/>
</dbReference>
<dbReference type="SUPFAM" id="SSF56235">
    <property type="entry name" value="N-terminal nucleophile aminohydrolases (Ntn hydrolases)"/>
    <property type="match status" value="1"/>
</dbReference>
<feature type="domain" description="Glutamine amidotransferase type-2" evidence="15">
    <location>
        <begin position="1"/>
        <end position="55"/>
    </location>
</feature>
<dbReference type="EMBL" id="UHDZ01000001">
    <property type="protein sequence ID" value="SUM74370.1"/>
    <property type="molecule type" value="Genomic_DNA"/>
</dbReference>
<evidence type="ECO:0000256" key="4">
    <source>
        <dbReference type="ARBA" id="ARBA00022605"/>
    </source>
</evidence>
<evidence type="ECO:0000256" key="2">
    <source>
        <dbReference type="ARBA" id="ARBA00001927"/>
    </source>
</evidence>
<dbReference type="GO" id="GO:0019676">
    <property type="term" value="P:ammonia assimilation cycle"/>
    <property type="evidence" value="ECO:0007669"/>
    <property type="project" value="TreeGrafter"/>
</dbReference>
<keyword evidence="6" id="KW-0288">FMN</keyword>
<comment type="cofactor">
    <cofactor evidence="2">
        <name>[3Fe-4S] cluster</name>
        <dbReference type="ChEBI" id="CHEBI:21137"/>
    </cofactor>
</comment>
<protein>
    <submittedName>
        <fullName evidence="16">Glutamate synthase large subunit</fullName>
        <ecNumber evidence="16">1.4.7.1</ecNumber>
    </submittedName>
</protein>
<evidence type="ECO:0000256" key="3">
    <source>
        <dbReference type="ARBA" id="ARBA00009716"/>
    </source>
</evidence>
<evidence type="ECO:0000256" key="13">
    <source>
        <dbReference type="ARBA" id="ARBA00023291"/>
    </source>
</evidence>